<reference evidence="3" key="1">
    <citation type="journal article" date="2019" name="Int. J. Syst. Evol. Microbiol.">
        <title>The Global Catalogue of Microorganisms (GCM) 10K type strain sequencing project: providing services to taxonomists for standard genome sequencing and annotation.</title>
        <authorList>
            <consortium name="The Broad Institute Genomics Platform"/>
            <consortium name="The Broad Institute Genome Sequencing Center for Infectious Disease"/>
            <person name="Wu L."/>
            <person name="Ma J."/>
        </authorList>
    </citation>
    <scope>NUCLEOTIDE SEQUENCE [LARGE SCALE GENOMIC DNA]</scope>
    <source>
        <strain evidence="3">SYNS20</strain>
    </source>
</reference>
<evidence type="ECO:0000313" key="3">
    <source>
        <dbReference type="Proteomes" id="UP001596523"/>
    </source>
</evidence>
<feature type="compositionally biased region" description="Polar residues" evidence="1">
    <location>
        <begin position="53"/>
        <end position="64"/>
    </location>
</feature>
<keyword evidence="3" id="KW-1185">Reference proteome</keyword>
<feature type="region of interest" description="Disordered" evidence="1">
    <location>
        <begin position="53"/>
        <end position="73"/>
    </location>
</feature>
<dbReference type="Proteomes" id="UP001596523">
    <property type="component" value="Unassembled WGS sequence"/>
</dbReference>
<dbReference type="RefSeq" id="WP_381835884.1">
    <property type="nucleotide sequence ID" value="NZ_JBHTCF010000014.1"/>
</dbReference>
<comment type="caution">
    <text evidence="2">The sequence shown here is derived from an EMBL/GenBank/DDBJ whole genome shotgun (WGS) entry which is preliminary data.</text>
</comment>
<accession>A0ABW2JRX3</accession>
<gene>
    <name evidence="2" type="ORF">ACFQVC_28500</name>
</gene>
<protein>
    <submittedName>
        <fullName evidence="2">Uncharacterized protein</fullName>
    </submittedName>
</protein>
<name>A0ABW2JRX3_9ACTN</name>
<evidence type="ECO:0000313" key="2">
    <source>
        <dbReference type="EMBL" id="MFC7308153.1"/>
    </source>
</evidence>
<organism evidence="2 3">
    <name type="scientific">Streptomyces monticola</name>
    <dbReference type="NCBI Taxonomy" id="2666263"/>
    <lineage>
        <taxon>Bacteria</taxon>
        <taxon>Bacillati</taxon>
        <taxon>Actinomycetota</taxon>
        <taxon>Actinomycetes</taxon>
        <taxon>Kitasatosporales</taxon>
        <taxon>Streptomycetaceae</taxon>
        <taxon>Streptomyces</taxon>
    </lineage>
</organism>
<sequence length="115" mass="11703">MPRAHHGQAARVISLTNADNGRVIAAASGDTVAVGLTAVTENGVKRVFTKPVSSDPTVAVQTGGTEKPDGGATGSFELVRSGAVVVQADRRCVVTRPGAVCPQVITPWKATVNVA</sequence>
<dbReference type="EMBL" id="JBHTCF010000014">
    <property type="protein sequence ID" value="MFC7308153.1"/>
    <property type="molecule type" value="Genomic_DNA"/>
</dbReference>
<proteinExistence type="predicted"/>
<evidence type="ECO:0000256" key="1">
    <source>
        <dbReference type="SAM" id="MobiDB-lite"/>
    </source>
</evidence>